<dbReference type="InterPro" id="IPR011659">
    <property type="entry name" value="WD40"/>
</dbReference>
<feature type="signal peptide" evidence="1">
    <location>
        <begin position="1"/>
        <end position="25"/>
    </location>
</feature>
<organism evidence="2 3">
    <name type="scientific">Qipengyuania soli</name>
    <dbReference type="NCBI Taxonomy" id="2782568"/>
    <lineage>
        <taxon>Bacteria</taxon>
        <taxon>Pseudomonadati</taxon>
        <taxon>Pseudomonadota</taxon>
        <taxon>Alphaproteobacteria</taxon>
        <taxon>Sphingomonadales</taxon>
        <taxon>Erythrobacteraceae</taxon>
        <taxon>Qipengyuania</taxon>
    </lineage>
</organism>
<dbReference type="Gene3D" id="2.120.10.30">
    <property type="entry name" value="TolB, C-terminal domain"/>
    <property type="match status" value="1"/>
</dbReference>
<keyword evidence="1" id="KW-0732">Signal</keyword>
<dbReference type="EMBL" id="CP064654">
    <property type="protein sequence ID" value="QPC99044.1"/>
    <property type="molecule type" value="Genomic_DNA"/>
</dbReference>
<proteinExistence type="predicted"/>
<name>A0A7S8F4I0_9SPHN</name>
<dbReference type="InterPro" id="IPR011042">
    <property type="entry name" value="6-blade_b-propeller_TolB-like"/>
</dbReference>
<evidence type="ECO:0000256" key="1">
    <source>
        <dbReference type="SAM" id="SignalP"/>
    </source>
</evidence>
<sequence>MTKTTTLSKARLVAALGSTALCATAALALPRFADWAPPVSIEALPASSTAINTAAIDGCASLSRDGLTLFFNSNRSGNFDIFVATRASRDEGFGEPQRLPAPINTSANESCPTFTQDHRLFFSSDREDSAYDIYAARWQAGEWTDPVNLGGNINRPGWLDETPTFYEDEQGREVMIFSSRLPGGSQGKIYQSVEFGPATLVEGGVNSAGSDNRPSITHDGLTLFFDSTRSGGAGGPDLHVASRTSVSEPFGPATNLRSLNSPGFDARPWVSWDGRELIYASIRGTGEGGPDILWTSRDKKAPGAKEVIF</sequence>
<dbReference type="KEGG" id="qso:IRL76_00175"/>
<dbReference type="Proteomes" id="UP000594459">
    <property type="component" value="Chromosome"/>
</dbReference>
<gene>
    <name evidence="2" type="ORF">IRL76_00175</name>
</gene>
<protein>
    <submittedName>
        <fullName evidence="2">PD40 domain-containing protein</fullName>
    </submittedName>
</protein>
<dbReference type="RefSeq" id="WP_200982054.1">
    <property type="nucleotide sequence ID" value="NZ_CP064654.1"/>
</dbReference>
<evidence type="ECO:0000313" key="2">
    <source>
        <dbReference type="EMBL" id="QPC99044.1"/>
    </source>
</evidence>
<reference evidence="2 3" key="1">
    <citation type="submission" date="2020-11" db="EMBL/GenBank/DDBJ databases">
        <title>The genome sequence of Erythrobacter sp. 6D36.</title>
        <authorList>
            <person name="Liu Y."/>
        </authorList>
    </citation>
    <scope>NUCLEOTIDE SEQUENCE [LARGE SCALE GENOMIC DNA]</scope>
    <source>
        <strain evidence="2 3">6D36</strain>
    </source>
</reference>
<accession>A0A7S8F4I0</accession>
<keyword evidence="3" id="KW-1185">Reference proteome</keyword>
<evidence type="ECO:0000313" key="3">
    <source>
        <dbReference type="Proteomes" id="UP000594459"/>
    </source>
</evidence>
<feature type="chain" id="PRO_5032357242" evidence="1">
    <location>
        <begin position="26"/>
        <end position="309"/>
    </location>
</feature>
<dbReference type="Pfam" id="PF07676">
    <property type="entry name" value="PD40"/>
    <property type="match status" value="4"/>
</dbReference>
<dbReference type="SUPFAM" id="SSF82171">
    <property type="entry name" value="DPP6 N-terminal domain-like"/>
    <property type="match status" value="1"/>
</dbReference>
<dbReference type="AlphaFoldDB" id="A0A7S8F4I0"/>